<name>A0A1G5QMY5_9GAMM</name>
<organism evidence="4 5">
    <name type="scientific">Thiohalomonas denitrificans</name>
    <dbReference type="NCBI Taxonomy" id="415747"/>
    <lineage>
        <taxon>Bacteria</taxon>
        <taxon>Pseudomonadati</taxon>
        <taxon>Pseudomonadota</taxon>
        <taxon>Gammaproteobacteria</taxon>
        <taxon>Thiohalomonadales</taxon>
        <taxon>Thiohalomonadaceae</taxon>
        <taxon>Thiohalomonas</taxon>
    </lineage>
</organism>
<dbReference type="STRING" id="415747.SAMN03097708_02384"/>
<proteinExistence type="predicted"/>
<dbReference type="InterPro" id="IPR025392">
    <property type="entry name" value="DUF4124"/>
</dbReference>
<dbReference type="EMBL" id="FMWD01000007">
    <property type="protein sequence ID" value="SCZ62920.1"/>
    <property type="molecule type" value="Genomic_DNA"/>
</dbReference>
<protein>
    <recommendedName>
        <fullName evidence="3">DUF4124 domain-containing protein</fullName>
    </recommendedName>
</protein>
<accession>A0A1G5QMY5</accession>
<feature type="signal peptide" evidence="2">
    <location>
        <begin position="1"/>
        <end position="24"/>
    </location>
</feature>
<feature type="chain" id="PRO_5011683234" description="DUF4124 domain-containing protein" evidence="2">
    <location>
        <begin position="25"/>
        <end position="147"/>
    </location>
</feature>
<dbReference type="AlphaFoldDB" id="A0A1G5QMY5"/>
<feature type="compositionally biased region" description="Basic and acidic residues" evidence="1">
    <location>
        <begin position="77"/>
        <end position="97"/>
    </location>
</feature>
<reference evidence="4 5" key="1">
    <citation type="submission" date="2016-10" db="EMBL/GenBank/DDBJ databases">
        <authorList>
            <person name="de Groot N.N."/>
        </authorList>
    </citation>
    <scope>NUCLEOTIDE SEQUENCE [LARGE SCALE GENOMIC DNA]</scope>
    <source>
        <strain evidence="4 5">HLD2</strain>
    </source>
</reference>
<gene>
    <name evidence="4" type="ORF">SAMN03097708_02384</name>
</gene>
<dbReference type="RefSeq" id="WP_092997324.1">
    <property type="nucleotide sequence ID" value="NZ_FMWD01000007.1"/>
</dbReference>
<dbReference type="Pfam" id="PF13511">
    <property type="entry name" value="DUF4124"/>
    <property type="match status" value="1"/>
</dbReference>
<dbReference type="OrthoDB" id="7068596at2"/>
<keyword evidence="5" id="KW-1185">Reference proteome</keyword>
<sequence>MTRSNAYRTLIATICLVLAAPAVAKMYKWTDNEGNIHYSQIPPEGREAREIAAPPKVRPQQAEEPAQDKTAQPEGEESAKEPELTPEQQAEREQLYRRNCDAAQKNLKLFQNARRIMENGELVIITEEDRAKRLESTREQIEKYCNP</sequence>
<evidence type="ECO:0000256" key="1">
    <source>
        <dbReference type="SAM" id="MobiDB-lite"/>
    </source>
</evidence>
<evidence type="ECO:0000256" key="2">
    <source>
        <dbReference type="SAM" id="SignalP"/>
    </source>
</evidence>
<evidence type="ECO:0000313" key="4">
    <source>
        <dbReference type="EMBL" id="SCZ62920.1"/>
    </source>
</evidence>
<evidence type="ECO:0000259" key="3">
    <source>
        <dbReference type="Pfam" id="PF13511"/>
    </source>
</evidence>
<dbReference type="Proteomes" id="UP000199648">
    <property type="component" value="Unassembled WGS sequence"/>
</dbReference>
<feature type="region of interest" description="Disordered" evidence="1">
    <location>
        <begin position="38"/>
        <end position="97"/>
    </location>
</feature>
<feature type="domain" description="DUF4124" evidence="3">
    <location>
        <begin position="15"/>
        <end position="66"/>
    </location>
</feature>
<keyword evidence="2" id="KW-0732">Signal</keyword>
<evidence type="ECO:0000313" key="5">
    <source>
        <dbReference type="Proteomes" id="UP000199648"/>
    </source>
</evidence>